<evidence type="ECO:0000256" key="12">
    <source>
        <dbReference type="SAM" id="Phobius"/>
    </source>
</evidence>
<dbReference type="Gene3D" id="1.20.81.30">
    <property type="entry name" value="Type II secretion system (T2SS), domain F"/>
    <property type="match status" value="2"/>
</dbReference>
<evidence type="ECO:0000256" key="8">
    <source>
        <dbReference type="ARBA" id="ARBA00022989"/>
    </source>
</evidence>
<dbReference type="AlphaFoldDB" id="A0A517NJV6"/>
<feature type="transmembrane region" description="Helical" evidence="12">
    <location>
        <begin position="165"/>
        <end position="195"/>
    </location>
</feature>
<dbReference type="InterPro" id="IPR018076">
    <property type="entry name" value="T2SS_GspF_dom"/>
</dbReference>
<keyword evidence="7 11" id="KW-0812">Transmembrane</keyword>
<dbReference type="PANTHER" id="PTHR30012:SF0">
    <property type="entry name" value="TYPE II SECRETION SYSTEM PROTEIN F-RELATED"/>
    <property type="match status" value="1"/>
</dbReference>
<dbReference type="PROSITE" id="PS00874">
    <property type="entry name" value="T2SP_F"/>
    <property type="match status" value="1"/>
</dbReference>
<dbReference type="Pfam" id="PF00482">
    <property type="entry name" value="T2SSF"/>
    <property type="match status" value="2"/>
</dbReference>
<dbReference type="KEGG" id="rlc:K227x_58410"/>
<keyword evidence="9 12" id="KW-0472">Membrane</keyword>
<name>A0A517NJV6_9BACT</name>
<evidence type="ECO:0000256" key="10">
    <source>
        <dbReference type="ARBA" id="ARBA00030750"/>
    </source>
</evidence>
<sequence>MGTYAYRAIDQRGSRKRGTISAGSGRHAREQLRELGLRIESVEERGAAKLVPNTQRKSSSPRYRSQVTAMIRELATLLQVGVPLLDAIDSVSSQAKRGFRDAMRAVRDQVASGSSLADAMSREAEVFDEMTVGMIRVGEHAGNLDEVCEQVAEFRERSGELKDRVLSALLYPAIVMLVSVGVTIFLMTVVVPMLLQNLTEIGRPLPLPTLVLKWMSDLLLQWGFWIVGGVISACFVAVFLGRTPRGQKAIGDLAFATPILGTLIQKQALSRMSLVVSSLLRSGVELVDALEIAQKSTTNGLLRTALVEMQRDLRFGQDLRDATDRHKIFTRSMGQVFSLGQQSGQLDRMLLRIGMDYDRQAGVLATRITTLIEPLLILVLSVIVGFILFATVLPILEAGNVLAE</sequence>
<dbReference type="PRINTS" id="PR00812">
    <property type="entry name" value="BCTERIALGSPF"/>
</dbReference>
<evidence type="ECO:0000256" key="9">
    <source>
        <dbReference type="ARBA" id="ARBA00023136"/>
    </source>
</evidence>
<protein>
    <recommendedName>
        <fullName evidence="10">General secretion pathway protein F</fullName>
    </recommendedName>
</protein>
<organism evidence="14 15">
    <name type="scientific">Rubripirellula lacrimiformis</name>
    <dbReference type="NCBI Taxonomy" id="1930273"/>
    <lineage>
        <taxon>Bacteria</taxon>
        <taxon>Pseudomonadati</taxon>
        <taxon>Planctomycetota</taxon>
        <taxon>Planctomycetia</taxon>
        <taxon>Pirellulales</taxon>
        <taxon>Pirellulaceae</taxon>
        <taxon>Rubripirellula</taxon>
    </lineage>
</organism>
<proteinExistence type="inferred from homology"/>
<keyword evidence="4 11" id="KW-0813">Transport</keyword>
<dbReference type="GO" id="GO:0009306">
    <property type="term" value="P:protein secretion"/>
    <property type="evidence" value="ECO:0007669"/>
    <property type="project" value="InterPro"/>
</dbReference>
<feature type="transmembrane region" description="Helical" evidence="12">
    <location>
        <begin position="222"/>
        <end position="240"/>
    </location>
</feature>
<dbReference type="InterPro" id="IPR001992">
    <property type="entry name" value="T2SS_GspF/T4SS_PilC_CS"/>
</dbReference>
<keyword evidence="15" id="KW-1185">Reference proteome</keyword>
<evidence type="ECO:0000313" key="14">
    <source>
        <dbReference type="EMBL" id="QDT07414.1"/>
    </source>
</evidence>
<keyword evidence="6" id="KW-0997">Cell inner membrane</keyword>
<evidence type="ECO:0000259" key="13">
    <source>
        <dbReference type="Pfam" id="PF00482"/>
    </source>
</evidence>
<dbReference type="InterPro" id="IPR042094">
    <property type="entry name" value="T2SS_GspF_sf"/>
</dbReference>
<evidence type="ECO:0000256" key="5">
    <source>
        <dbReference type="ARBA" id="ARBA00022475"/>
    </source>
</evidence>
<accession>A0A517NJV6</accession>
<keyword evidence="5" id="KW-1003">Cell membrane</keyword>
<evidence type="ECO:0000313" key="15">
    <source>
        <dbReference type="Proteomes" id="UP000318538"/>
    </source>
</evidence>
<dbReference type="InterPro" id="IPR003004">
    <property type="entry name" value="GspF/PilC"/>
</dbReference>
<gene>
    <name evidence="14" type="primary">epsF_6</name>
    <name evidence="14" type="ORF">K227x_58410</name>
</gene>
<keyword evidence="8 12" id="KW-1133">Transmembrane helix</keyword>
<feature type="transmembrane region" description="Helical" evidence="12">
    <location>
        <begin position="375"/>
        <end position="396"/>
    </location>
</feature>
<comment type="similarity">
    <text evidence="3 11">Belongs to the GSP F family.</text>
</comment>
<dbReference type="Proteomes" id="UP000318538">
    <property type="component" value="Chromosome"/>
</dbReference>
<evidence type="ECO:0000256" key="7">
    <source>
        <dbReference type="ARBA" id="ARBA00022692"/>
    </source>
</evidence>
<dbReference type="PANTHER" id="PTHR30012">
    <property type="entry name" value="GENERAL SECRETION PATHWAY PROTEIN"/>
    <property type="match status" value="1"/>
</dbReference>
<comment type="function">
    <text evidence="1">Component of the type II secretion system inner membrane complex required for the energy-dependent secretion of extracellular factors such as proteases and toxins from the periplasm.</text>
</comment>
<evidence type="ECO:0000256" key="6">
    <source>
        <dbReference type="ARBA" id="ARBA00022519"/>
    </source>
</evidence>
<evidence type="ECO:0000256" key="1">
    <source>
        <dbReference type="ARBA" id="ARBA00002684"/>
    </source>
</evidence>
<evidence type="ECO:0000256" key="4">
    <source>
        <dbReference type="ARBA" id="ARBA00022448"/>
    </source>
</evidence>
<feature type="domain" description="Type II secretion system protein GspF" evidence="13">
    <location>
        <begin position="71"/>
        <end position="192"/>
    </location>
</feature>
<dbReference type="EMBL" id="CP036525">
    <property type="protein sequence ID" value="QDT07414.1"/>
    <property type="molecule type" value="Genomic_DNA"/>
</dbReference>
<comment type="subcellular location">
    <subcellularLocation>
        <location evidence="2">Cell inner membrane</location>
        <topology evidence="2">Multi-pass membrane protein</topology>
    </subcellularLocation>
    <subcellularLocation>
        <location evidence="11">Cell membrane</location>
        <topology evidence="11">Multi-pass membrane protein</topology>
    </subcellularLocation>
</comment>
<reference evidence="14 15" key="1">
    <citation type="submission" date="2019-02" db="EMBL/GenBank/DDBJ databases">
        <title>Deep-cultivation of Planctomycetes and their phenomic and genomic characterization uncovers novel biology.</title>
        <authorList>
            <person name="Wiegand S."/>
            <person name="Jogler M."/>
            <person name="Boedeker C."/>
            <person name="Pinto D."/>
            <person name="Vollmers J."/>
            <person name="Rivas-Marin E."/>
            <person name="Kohn T."/>
            <person name="Peeters S.H."/>
            <person name="Heuer A."/>
            <person name="Rast P."/>
            <person name="Oberbeckmann S."/>
            <person name="Bunk B."/>
            <person name="Jeske O."/>
            <person name="Meyerdierks A."/>
            <person name="Storesund J.E."/>
            <person name="Kallscheuer N."/>
            <person name="Luecker S."/>
            <person name="Lage O.M."/>
            <person name="Pohl T."/>
            <person name="Merkel B.J."/>
            <person name="Hornburger P."/>
            <person name="Mueller R.-W."/>
            <person name="Bruemmer F."/>
            <person name="Labrenz M."/>
            <person name="Spormann A.M."/>
            <person name="Op den Camp H."/>
            <person name="Overmann J."/>
            <person name="Amann R."/>
            <person name="Jetten M.S.M."/>
            <person name="Mascher T."/>
            <person name="Medema M.H."/>
            <person name="Devos D.P."/>
            <person name="Kaster A.-K."/>
            <person name="Ovreas L."/>
            <person name="Rohde M."/>
            <person name="Galperin M.Y."/>
            <person name="Jogler C."/>
        </authorList>
    </citation>
    <scope>NUCLEOTIDE SEQUENCE [LARGE SCALE GENOMIC DNA]</scope>
    <source>
        <strain evidence="14 15">K22_7</strain>
    </source>
</reference>
<dbReference type="FunFam" id="1.20.81.30:FF:000001">
    <property type="entry name" value="Type II secretion system protein F"/>
    <property type="match status" value="1"/>
</dbReference>
<evidence type="ECO:0000256" key="3">
    <source>
        <dbReference type="ARBA" id="ARBA00005745"/>
    </source>
</evidence>
<evidence type="ECO:0000256" key="2">
    <source>
        <dbReference type="ARBA" id="ARBA00004429"/>
    </source>
</evidence>
<evidence type="ECO:0000256" key="11">
    <source>
        <dbReference type="RuleBase" id="RU003923"/>
    </source>
</evidence>
<dbReference type="GO" id="GO:0005886">
    <property type="term" value="C:plasma membrane"/>
    <property type="evidence" value="ECO:0007669"/>
    <property type="project" value="UniProtKB-SubCell"/>
</dbReference>
<feature type="domain" description="Type II secretion system protein GspF" evidence="13">
    <location>
        <begin position="275"/>
        <end position="394"/>
    </location>
</feature>